<dbReference type="PANTHER" id="PTHR43139:SF52">
    <property type="entry name" value="SI:DKEY-122A22.2"/>
    <property type="match status" value="1"/>
</dbReference>
<accession>A0A7J7BW64</accession>
<comment type="caution">
    <text evidence="2">The sequence shown here is derived from an EMBL/GenBank/DDBJ whole genome shotgun (WGS) entry which is preliminary data.</text>
</comment>
<dbReference type="Proteomes" id="UP000593562">
    <property type="component" value="Unassembled WGS sequence"/>
</dbReference>
<dbReference type="Gene3D" id="3.40.50.1820">
    <property type="entry name" value="alpha/beta hydrolase"/>
    <property type="match status" value="1"/>
</dbReference>
<evidence type="ECO:0000313" key="2">
    <source>
        <dbReference type="EMBL" id="KAF5726129.1"/>
    </source>
</evidence>
<protein>
    <recommendedName>
        <fullName evidence="1">AB hydrolase-1 domain-containing protein</fullName>
    </recommendedName>
</protein>
<dbReference type="EMBL" id="JAAARO010000023">
    <property type="protein sequence ID" value="KAF5726129.1"/>
    <property type="molecule type" value="Genomic_DNA"/>
</dbReference>
<feature type="domain" description="AB hydrolase-1" evidence="1">
    <location>
        <begin position="54"/>
        <end position="289"/>
    </location>
</feature>
<evidence type="ECO:0000313" key="3">
    <source>
        <dbReference type="Proteomes" id="UP000593562"/>
    </source>
</evidence>
<dbReference type="InterPro" id="IPR052370">
    <property type="entry name" value="Meta-cleavage_hydrolase"/>
</dbReference>
<dbReference type="SUPFAM" id="SSF53474">
    <property type="entry name" value="alpha/beta-Hydrolases"/>
    <property type="match status" value="1"/>
</dbReference>
<reference evidence="2 3" key="1">
    <citation type="journal article" date="2020" name="Nat. Commun.">
        <title>Genome of Tripterygium wilfordii and identification of cytochrome P450 involved in triptolide biosynthesis.</title>
        <authorList>
            <person name="Tu L."/>
            <person name="Su P."/>
            <person name="Zhang Z."/>
            <person name="Gao L."/>
            <person name="Wang J."/>
            <person name="Hu T."/>
            <person name="Zhou J."/>
            <person name="Zhang Y."/>
            <person name="Zhao Y."/>
            <person name="Liu Y."/>
            <person name="Song Y."/>
            <person name="Tong Y."/>
            <person name="Lu Y."/>
            <person name="Yang J."/>
            <person name="Xu C."/>
            <person name="Jia M."/>
            <person name="Peters R.J."/>
            <person name="Huang L."/>
            <person name="Gao W."/>
        </authorList>
    </citation>
    <scope>NUCLEOTIDE SEQUENCE [LARGE SCALE GENOMIC DNA]</scope>
    <source>
        <strain evidence="3">cv. XIE 37</strain>
        <tissue evidence="2">Leaf</tissue>
    </source>
</reference>
<dbReference type="InParanoid" id="A0A7J7BW64"/>
<keyword evidence="3" id="KW-1185">Reference proteome</keyword>
<proteinExistence type="predicted"/>
<dbReference type="FunCoup" id="A0A7J7BW64">
    <property type="interactions" value="1111"/>
</dbReference>
<evidence type="ECO:0000259" key="1">
    <source>
        <dbReference type="Pfam" id="PF00561"/>
    </source>
</evidence>
<dbReference type="AlphaFoldDB" id="A0A7J7BW64"/>
<dbReference type="InterPro" id="IPR029058">
    <property type="entry name" value="AB_hydrolase_fold"/>
</dbReference>
<dbReference type="Pfam" id="PF00561">
    <property type="entry name" value="Abhydrolase_1"/>
    <property type="match status" value="1"/>
</dbReference>
<organism evidence="2 3">
    <name type="scientific">Tripterygium wilfordii</name>
    <name type="common">Thunder God vine</name>
    <dbReference type="NCBI Taxonomy" id="458696"/>
    <lineage>
        <taxon>Eukaryota</taxon>
        <taxon>Viridiplantae</taxon>
        <taxon>Streptophyta</taxon>
        <taxon>Embryophyta</taxon>
        <taxon>Tracheophyta</taxon>
        <taxon>Spermatophyta</taxon>
        <taxon>Magnoliopsida</taxon>
        <taxon>eudicotyledons</taxon>
        <taxon>Gunneridae</taxon>
        <taxon>Pentapetalae</taxon>
        <taxon>rosids</taxon>
        <taxon>fabids</taxon>
        <taxon>Celastrales</taxon>
        <taxon>Celastraceae</taxon>
        <taxon>Tripterygium</taxon>
    </lineage>
</organism>
<name>A0A7J7BW64_TRIWF</name>
<gene>
    <name evidence="2" type="ORF">HS088_TW23G00870</name>
</gene>
<dbReference type="PRINTS" id="PR00111">
    <property type="entry name" value="ABHYDROLASE"/>
</dbReference>
<dbReference type="OrthoDB" id="6431331at2759"/>
<dbReference type="PANTHER" id="PTHR43139">
    <property type="entry name" value="SI:DKEY-122A22.2"/>
    <property type="match status" value="1"/>
</dbReference>
<dbReference type="InterPro" id="IPR000073">
    <property type="entry name" value="AB_hydrolase_1"/>
</dbReference>
<sequence length="307" mass="34902">MEIPSFLSPVSLYSAYLRRCCTTYGLTSQSINIDDDETTIHFWGPTNNQNKQSLVLLHGFGPVCLWQWGPQIQFLSSLFNLYVPDLIFFGKSTTKSPERSETFQAACVAKLMETLGVKKYSVVGTSYGGFVAYHMAKQWPERVEKVVIASSGVNMRRRDCEELVTERAKLERIDELLLPESGSQLRTLMGLVMYRKPNLVIPNFLLNDFVHKLYKEKRKEKQELLEGITLGRDDTVTISPLQQDVLLIWGEHDQIFPLEMGKELKQILGEKARLEVIKTASHVPQLEHPSPFNNMVRGFLCGSSCPV</sequence>